<gene>
    <name evidence="2" type="ORF">FTOL_12665</name>
</gene>
<protein>
    <submittedName>
        <fullName evidence="2">Uncharacterized protein</fullName>
    </submittedName>
</protein>
<dbReference type="EMBL" id="ONZP01000629">
    <property type="protein sequence ID" value="SPJ88771.1"/>
    <property type="molecule type" value="Genomic_DNA"/>
</dbReference>
<feature type="region of interest" description="Disordered" evidence="1">
    <location>
        <begin position="81"/>
        <end position="101"/>
    </location>
</feature>
<name>A0AAE8MM45_9HYPO</name>
<dbReference type="Proteomes" id="UP001187734">
    <property type="component" value="Unassembled WGS sequence"/>
</dbReference>
<evidence type="ECO:0000256" key="1">
    <source>
        <dbReference type="SAM" id="MobiDB-lite"/>
    </source>
</evidence>
<evidence type="ECO:0000313" key="3">
    <source>
        <dbReference type="Proteomes" id="UP001187734"/>
    </source>
</evidence>
<keyword evidence="3" id="KW-1185">Reference proteome</keyword>
<sequence length="101" mass="11426">MPVKHRLFNLHYAFYVSPLREPKQSPVRSSPPITKHAEMEIDEKKICSHSQIWKVPASNELDERKTTVDLALTATCYMPARTNRKEPLSTAGDHSPAPTSL</sequence>
<accession>A0AAE8MM45</accession>
<dbReference type="AlphaFoldDB" id="A0AAE8MM45"/>
<reference evidence="2" key="1">
    <citation type="submission" date="2018-03" db="EMBL/GenBank/DDBJ databases">
        <authorList>
            <person name="Guldener U."/>
        </authorList>
    </citation>
    <scope>NUCLEOTIDE SEQUENCE</scope>
</reference>
<proteinExistence type="predicted"/>
<organism evidence="2 3">
    <name type="scientific">Fusarium torulosum</name>
    <dbReference type="NCBI Taxonomy" id="33205"/>
    <lineage>
        <taxon>Eukaryota</taxon>
        <taxon>Fungi</taxon>
        <taxon>Dikarya</taxon>
        <taxon>Ascomycota</taxon>
        <taxon>Pezizomycotina</taxon>
        <taxon>Sordariomycetes</taxon>
        <taxon>Hypocreomycetidae</taxon>
        <taxon>Hypocreales</taxon>
        <taxon>Nectriaceae</taxon>
        <taxon>Fusarium</taxon>
    </lineage>
</organism>
<comment type="caution">
    <text evidence="2">The sequence shown here is derived from an EMBL/GenBank/DDBJ whole genome shotgun (WGS) entry which is preliminary data.</text>
</comment>
<evidence type="ECO:0000313" key="2">
    <source>
        <dbReference type="EMBL" id="SPJ88771.1"/>
    </source>
</evidence>